<protein>
    <submittedName>
        <fullName evidence="1">Uncharacterized protein</fullName>
    </submittedName>
</protein>
<dbReference type="Pfam" id="PF12689">
    <property type="entry name" value="Acid_PPase"/>
    <property type="match status" value="1"/>
</dbReference>
<accession>J6F315</accession>
<evidence type="ECO:0000313" key="1">
    <source>
        <dbReference type="EMBL" id="EJT49592.1"/>
    </source>
</evidence>
<gene>
    <name evidence="1" type="ORF">A1Q1_01221</name>
</gene>
<dbReference type="GeneID" id="25984735"/>
<dbReference type="Gene3D" id="3.40.50.1000">
    <property type="entry name" value="HAD superfamily/HAD-like"/>
    <property type="match status" value="1"/>
</dbReference>
<dbReference type="InterPro" id="IPR023214">
    <property type="entry name" value="HAD_sf"/>
</dbReference>
<dbReference type="VEuPathDB" id="FungiDB:A1Q1_01221"/>
<dbReference type="HOGENOM" id="CLU_2442439_0_0_1"/>
<sequence length="90" mass="10587">MLLIPDTEGKPTRAATYFNDLHTDSAGSKLRHFREIHRKTGIPYEQMHRNFEVEDLGVTMQFVKTGVDRKTFEEGLALWRQRRGIKVQRE</sequence>
<proteinExistence type="predicted"/>
<reference evidence="1 2" key="1">
    <citation type="journal article" date="2012" name="Eukaryot. Cell">
        <title>Draft genome sequence of CBS 2479, the standard type strain of Trichosporon asahii.</title>
        <authorList>
            <person name="Yang R.Y."/>
            <person name="Li H.T."/>
            <person name="Zhu H."/>
            <person name="Zhou G.P."/>
            <person name="Wang M."/>
            <person name="Wang L."/>
        </authorList>
    </citation>
    <scope>NUCLEOTIDE SEQUENCE [LARGE SCALE GENOMIC DNA]</scope>
    <source>
        <strain evidence="2">ATCC 90039 / CBS 2479 / JCM 2466 / KCTC 7840 / NCYC 2677 / UAMH 7654</strain>
    </source>
</reference>
<dbReference type="Proteomes" id="UP000002748">
    <property type="component" value="Unassembled WGS sequence"/>
</dbReference>
<dbReference type="GO" id="GO:0016791">
    <property type="term" value="F:phosphatase activity"/>
    <property type="evidence" value="ECO:0007669"/>
    <property type="project" value="InterPro"/>
</dbReference>
<dbReference type="KEGG" id="tasa:A1Q1_01221"/>
<dbReference type="EMBL" id="ALBS01000165">
    <property type="protein sequence ID" value="EJT49592.1"/>
    <property type="molecule type" value="Genomic_DNA"/>
</dbReference>
<name>J6F315_TRIAS</name>
<dbReference type="RefSeq" id="XP_014179769.1">
    <property type="nucleotide sequence ID" value="XM_014324294.1"/>
</dbReference>
<dbReference type="OrthoDB" id="2865258at2759"/>
<dbReference type="InterPro" id="IPR010036">
    <property type="entry name" value="MDP_1_eu_arc"/>
</dbReference>
<organism evidence="1 2">
    <name type="scientific">Trichosporon asahii var. asahii (strain ATCC 90039 / CBS 2479 / JCM 2466 / KCTC 7840 / NBRC 103889/ NCYC 2677 / UAMH 7654)</name>
    <name type="common">Yeast</name>
    <dbReference type="NCBI Taxonomy" id="1186058"/>
    <lineage>
        <taxon>Eukaryota</taxon>
        <taxon>Fungi</taxon>
        <taxon>Dikarya</taxon>
        <taxon>Basidiomycota</taxon>
        <taxon>Agaricomycotina</taxon>
        <taxon>Tremellomycetes</taxon>
        <taxon>Trichosporonales</taxon>
        <taxon>Trichosporonaceae</taxon>
        <taxon>Trichosporon</taxon>
    </lineage>
</organism>
<dbReference type="AlphaFoldDB" id="J6F315"/>
<evidence type="ECO:0000313" key="2">
    <source>
        <dbReference type="Proteomes" id="UP000002748"/>
    </source>
</evidence>
<comment type="caution">
    <text evidence="1">The sequence shown here is derived from an EMBL/GenBank/DDBJ whole genome shotgun (WGS) entry which is preliminary data.</text>
</comment>